<dbReference type="InterPro" id="IPR021858">
    <property type="entry name" value="Fun_TF"/>
</dbReference>
<keyword evidence="1" id="KW-0805">Transcription regulation</keyword>
<dbReference type="EMBL" id="ML977139">
    <property type="protein sequence ID" value="KAF1991420.1"/>
    <property type="molecule type" value="Genomic_DNA"/>
</dbReference>
<keyword evidence="2" id="KW-0238">DNA-binding</keyword>
<organism evidence="7 8">
    <name type="scientific">Aulographum hederae CBS 113979</name>
    <dbReference type="NCBI Taxonomy" id="1176131"/>
    <lineage>
        <taxon>Eukaryota</taxon>
        <taxon>Fungi</taxon>
        <taxon>Dikarya</taxon>
        <taxon>Ascomycota</taxon>
        <taxon>Pezizomycotina</taxon>
        <taxon>Dothideomycetes</taxon>
        <taxon>Pleosporomycetidae</taxon>
        <taxon>Aulographales</taxon>
        <taxon>Aulographaceae</taxon>
    </lineage>
</organism>
<evidence type="ECO:0000256" key="5">
    <source>
        <dbReference type="SAM" id="MobiDB-lite"/>
    </source>
</evidence>
<dbReference type="OrthoDB" id="3431704at2759"/>
<evidence type="ECO:0000313" key="7">
    <source>
        <dbReference type="EMBL" id="KAF1991420.1"/>
    </source>
</evidence>
<proteinExistence type="predicted"/>
<keyword evidence="3" id="KW-0804">Transcription</keyword>
<sequence length="847" mass="93643">MEKASTDCPPAAVPRKRRRRAPATGATEDCFTCRKRNTKCDRRRPYCTQCIDIGKECSGYKTTLTWGIGVASRGKLRGLSLPVANSQKAVGASRDTKVATSPSKSTTSRTTSAASEVEVKQERSITSAPGSHHGFSGFGQDVSGLHATHPIPIPSASGSQCGWSTPEYFDYSDSYDNKFDNHQYRPAPLQRLHTALTPSWDEYGFSAASTGSMSTYSDSDFPSPGEYPHTPDDVSFGDPFIHAYPDTYLQPRTSVGSNDSHFAPHIPRSFPTYGDDMSSSISSEHSSHDYIDTIQAGFVGPTGMADLFMGNGMDGMGQFELRYGPQLPEPPSSEPIPIQSSASNNETMYDRTTTVFRNMSLHLPPRMEFLLDYYDRAICPVLVAFDGPANPYRKYILRMAVQSEPLQNALAALCTNNLRMREIKGVRRSSSDSNTSHASSMSDGSCPSLTADDIVNMNGEPSAEELQYKALSIDLLNIELADPRKAKDDTILATLLVLCLYHVCDSGFSKFKTQLAGVQKLLAMRNRSEKEYNGFLAWIEMFFTWFDVMTSTVNDRETEVKGDSLDMADLSANLGAMEHLSGCEGRLFKLIARLGRLNLLSQNRPVRETDPTPTATPRRAPLIRDYYGPSFDGLEGRPGSRTPVATSPPQPVTSSPSTVIRQTPQDPSRQKFWKEWHQIHRQLTTWSFPASFSPISPDIHHLSLAFQHAALLYTVRLASPHLPPSHPQFQSLVSIALGHIKHIGIGSCMLKFLLWPLFIVGAECVRHEDREVVRRACLEIMRESGFFNNLRCLEVLERVWAEDDFGGAGGDGGFVRRGTLGEAGSCAKQAFRWRKAMSRADGEYVVV</sequence>
<dbReference type="AlphaFoldDB" id="A0A6G1HEH0"/>
<dbReference type="SUPFAM" id="SSF57701">
    <property type="entry name" value="Zn2/Cys6 DNA-binding domain"/>
    <property type="match status" value="1"/>
</dbReference>
<dbReference type="Gene3D" id="4.10.240.10">
    <property type="entry name" value="Zn(2)-C6 fungal-type DNA-binding domain"/>
    <property type="match status" value="1"/>
</dbReference>
<keyword evidence="8" id="KW-1185">Reference proteome</keyword>
<evidence type="ECO:0000256" key="1">
    <source>
        <dbReference type="ARBA" id="ARBA00023015"/>
    </source>
</evidence>
<dbReference type="InterPro" id="IPR001138">
    <property type="entry name" value="Zn2Cys6_DnaBD"/>
</dbReference>
<dbReference type="InterPro" id="IPR036864">
    <property type="entry name" value="Zn2-C6_fun-type_DNA-bd_sf"/>
</dbReference>
<dbReference type="PROSITE" id="PS50048">
    <property type="entry name" value="ZN2_CY6_FUNGAL_2"/>
    <property type="match status" value="1"/>
</dbReference>
<dbReference type="GO" id="GO:0003677">
    <property type="term" value="F:DNA binding"/>
    <property type="evidence" value="ECO:0007669"/>
    <property type="project" value="UniProtKB-KW"/>
</dbReference>
<dbReference type="GO" id="GO:0008270">
    <property type="term" value="F:zinc ion binding"/>
    <property type="evidence" value="ECO:0007669"/>
    <property type="project" value="InterPro"/>
</dbReference>
<evidence type="ECO:0000259" key="6">
    <source>
        <dbReference type="PROSITE" id="PS50048"/>
    </source>
</evidence>
<feature type="compositionally biased region" description="Low complexity" evidence="5">
    <location>
        <begin position="99"/>
        <end position="115"/>
    </location>
</feature>
<dbReference type="GO" id="GO:0000981">
    <property type="term" value="F:DNA-binding transcription factor activity, RNA polymerase II-specific"/>
    <property type="evidence" value="ECO:0007669"/>
    <property type="project" value="InterPro"/>
</dbReference>
<evidence type="ECO:0000256" key="3">
    <source>
        <dbReference type="ARBA" id="ARBA00023163"/>
    </source>
</evidence>
<dbReference type="PANTHER" id="PTHR31069:SF28">
    <property type="entry name" value="ZN(II)2CYS6 TRANSCRIPTION FACTOR (EUROFUNG)"/>
    <property type="match status" value="1"/>
</dbReference>
<evidence type="ECO:0000256" key="2">
    <source>
        <dbReference type="ARBA" id="ARBA00023125"/>
    </source>
</evidence>
<name>A0A6G1HEH0_9PEZI</name>
<protein>
    <recommendedName>
        <fullName evidence="6">Zn(2)-C6 fungal-type domain-containing protein</fullName>
    </recommendedName>
</protein>
<feature type="compositionally biased region" description="Low complexity" evidence="5">
    <location>
        <begin position="431"/>
        <end position="442"/>
    </location>
</feature>
<evidence type="ECO:0000256" key="4">
    <source>
        <dbReference type="ARBA" id="ARBA00023242"/>
    </source>
</evidence>
<feature type="region of interest" description="Disordered" evidence="5">
    <location>
        <begin position="85"/>
        <end position="141"/>
    </location>
</feature>
<gene>
    <name evidence="7" type="ORF">K402DRAFT_322267</name>
</gene>
<feature type="region of interest" description="Disordered" evidence="5">
    <location>
        <begin position="1"/>
        <end position="21"/>
    </location>
</feature>
<feature type="domain" description="Zn(2)-C6 fungal-type" evidence="6">
    <location>
        <begin position="29"/>
        <end position="58"/>
    </location>
</feature>
<accession>A0A6G1HEH0</accession>
<dbReference type="InterPro" id="IPR050675">
    <property type="entry name" value="OAF3"/>
</dbReference>
<dbReference type="Proteomes" id="UP000800041">
    <property type="component" value="Unassembled WGS sequence"/>
</dbReference>
<feature type="region of interest" description="Disordered" evidence="5">
    <location>
        <begin position="634"/>
        <end position="665"/>
    </location>
</feature>
<keyword evidence="4" id="KW-0539">Nucleus</keyword>
<reference evidence="7" key="1">
    <citation type="journal article" date="2020" name="Stud. Mycol.">
        <title>101 Dothideomycetes genomes: a test case for predicting lifestyles and emergence of pathogens.</title>
        <authorList>
            <person name="Haridas S."/>
            <person name="Albert R."/>
            <person name="Binder M."/>
            <person name="Bloem J."/>
            <person name="Labutti K."/>
            <person name="Salamov A."/>
            <person name="Andreopoulos B."/>
            <person name="Baker S."/>
            <person name="Barry K."/>
            <person name="Bills G."/>
            <person name="Bluhm B."/>
            <person name="Cannon C."/>
            <person name="Castanera R."/>
            <person name="Culley D."/>
            <person name="Daum C."/>
            <person name="Ezra D."/>
            <person name="Gonzalez J."/>
            <person name="Henrissat B."/>
            <person name="Kuo A."/>
            <person name="Liang C."/>
            <person name="Lipzen A."/>
            <person name="Lutzoni F."/>
            <person name="Magnuson J."/>
            <person name="Mondo S."/>
            <person name="Nolan M."/>
            <person name="Ohm R."/>
            <person name="Pangilinan J."/>
            <person name="Park H.-J."/>
            <person name="Ramirez L."/>
            <person name="Alfaro M."/>
            <person name="Sun H."/>
            <person name="Tritt A."/>
            <person name="Yoshinaga Y."/>
            <person name="Zwiers L.-H."/>
            <person name="Turgeon B."/>
            <person name="Goodwin S."/>
            <person name="Spatafora J."/>
            <person name="Crous P."/>
            <person name="Grigoriev I."/>
        </authorList>
    </citation>
    <scope>NUCLEOTIDE SEQUENCE</scope>
    <source>
        <strain evidence="7">CBS 113979</strain>
    </source>
</reference>
<dbReference type="CDD" id="cd00067">
    <property type="entry name" value="GAL4"/>
    <property type="match status" value="1"/>
</dbReference>
<dbReference type="PANTHER" id="PTHR31069">
    <property type="entry name" value="OLEATE-ACTIVATED TRANSCRIPTION FACTOR 1-RELATED"/>
    <property type="match status" value="1"/>
</dbReference>
<dbReference type="Pfam" id="PF00172">
    <property type="entry name" value="Zn_clus"/>
    <property type="match status" value="1"/>
</dbReference>
<dbReference type="Pfam" id="PF11951">
    <property type="entry name" value="Fungal_trans_2"/>
    <property type="match status" value="1"/>
</dbReference>
<feature type="region of interest" description="Disordered" evidence="5">
    <location>
        <begin position="425"/>
        <end position="447"/>
    </location>
</feature>
<evidence type="ECO:0000313" key="8">
    <source>
        <dbReference type="Proteomes" id="UP000800041"/>
    </source>
</evidence>